<proteinExistence type="predicted"/>
<keyword evidence="3" id="KW-1185">Reference proteome</keyword>
<dbReference type="Gene3D" id="2.60.120.1130">
    <property type="match status" value="1"/>
</dbReference>
<evidence type="ECO:0000313" key="3">
    <source>
        <dbReference type="Proteomes" id="UP001139369"/>
    </source>
</evidence>
<reference evidence="2" key="1">
    <citation type="submission" date="2022-02" db="EMBL/GenBank/DDBJ databases">
        <title>Polaribacter sp. MSW13, isolated from seawater.</title>
        <authorList>
            <person name="Kristyanto S."/>
            <person name="Jung J."/>
            <person name="Jeon C.O."/>
        </authorList>
    </citation>
    <scope>NUCLEOTIDE SEQUENCE</scope>
    <source>
        <strain evidence="2">MSW13</strain>
    </source>
</reference>
<feature type="domain" description="DUF3857" evidence="1">
    <location>
        <begin position="60"/>
        <end position="202"/>
    </location>
</feature>
<dbReference type="Proteomes" id="UP001139369">
    <property type="component" value="Unassembled WGS sequence"/>
</dbReference>
<gene>
    <name evidence="2" type="ORF">MC378_06830</name>
</gene>
<accession>A0A9X1VPQ8</accession>
<name>A0A9X1VPQ8_9FLAO</name>
<organism evidence="2 3">
    <name type="scientific">Polaribacter marinus</name>
    <dbReference type="NCBI Taxonomy" id="2916838"/>
    <lineage>
        <taxon>Bacteria</taxon>
        <taxon>Pseudomonadati</taxon>
        <taxon>Bacteroidota</taxon>
        <taxon>Flavobacteriia</taxon>
        <taxon>Flavobacteriales</taxon>
        <taxon>Flavobacteriaceae</taxon>
    </lineage>
</organism>
<dbReference type="AlphaFoldDB" id="A0A9X1VPQ8"/>
<evidence type="ECO:0000313" key="2">
    <source>
        <dbReference type="EMBL" id="MCI2228877.1"/>
    </source>
</evidence>
<dbReference type="Gene3D" id="2.60.40.3140">
    <property type="match status" value="1"/>
</dbReference>
<evidence type="ECO:0000259" key="1">
    <source>
        <dbReference type="Pfam" id="PF12969"/>
    </source>
</evidence>
<dbReference type="InterPro" id="IPR024618">
    <property type="entry name" value="DUF3857"/>
</dbReference>
<protein>
    <submittedName>
        <fullName evidence="2">DUF3857 domain-containing protein</fullName>
    </submittedName>
</protein>
<dbReference type="EMBL" id="JAKQYM010000004">
    <property type="protein sequence ID" value="MCI2228877.1"/>
    <property type="molecule type" value="Genomic_DNA"/>
</dbReference>
<comment type="caution">
    <text evidence="2">The sequence shown here is derived from an EMBL/GenBank/DDBJ whole genome shotgun (WGS) entry which is preliminary data.</text>
</comment>
<dbReference type="Pfam" id="PF12969">
    <property type="entry name" value="DUF3857"/>
    <property type="match status" value="1"/>
</dbReference>
<dbReference type="Gene3D" id="3.10.620.30">
    <property type="match status" value="1"/>
</dbReference>
<dbReference type="RefSeq" id="WP_242178008.1">
    <property type="nucleotide sequence ID" value="NZ_JAKQYM010000004.1"/>
</dbReference>
<sequence length="637" mass="72938">MIKKNTLRIFFIFLPFLVFSQKTDFSSLLIPSSLKENANAVVRSHKTLINVLDTDDMVISVDRTITVLNKLGNRKVGAVIGYDDNSKINKLSARIYDAFGKEIKKITKSKFVDVSAVDGETLYSDSRLKYLDYTPTSYPYTVHLEYQKKTSSTGFLPNWSPIEGYLVSVEENTYQVNIQKGNARVKEKNFKGYDIEKSVDGNKIFYAVKNISAVKNEALSPSLEFYEPIALVALNNFKTDGVNGYYTNWNEFGLWMYNSLLKGRDLIDETTKTKILELVKGIDDPIEKAKIVYQFMQDKTRYISVQVGIGGIQPFPANEVDNLGYGDCKGLTNYTKALLDVVGVTSYYTHIEANSSEPVSLEKDFASLEQGNHVILNIPNKGNDIWLECTNQTIPFGFLGTFTDNRDVLVITPEGGVIKRTTSYKNEQNLQATDANIQLLENGSVKATLKRVSKGTQYNNIYYVEDYTKEELVKVYKSNVWDYNNNLEINNIDLKNDKENVVFTETLDISIANFATINENEYLFRVNIFNRSSFVPKRYRKRKLPLKITRGYNDEDQYTFKLPKGYTIDVLPPVKELITKFGAYKVSFKKIDDTTFTYHKSILIKEGVYPKEDYKLYRSFRRGIAKYENIRIAILKK</sequence>
<dbReference type="SUPFAM" id="SSF54001">
    <property type="entry name" value="Cysteine proteinases"/>
    <property type="match status" value="1"/>
</dbReference>
<dbReference type="InterPro" id="IPR038765">
    <property type="entry name" value="Papain-like_cys_pep_sf"/>
</dbReference>